<protein>
    <submittedName>
        <fullName evidence="1">Uncharacterized protein</fullName>
    </submittedName>
</protein>
<dbReference type="EMBL" id="SMKS01000064">
    <property type="protein sequence ID" value="TDD01296.1"/>
    <property type="molecule type" value="Genomic_DNA"/>
</dbReference>
<evidence type="ECO:0000313" key="1">
    <source>
        <dbReference type="EMBL" id="TDD01296.1"/>
    </source>
</evidence>
<name>A0A4V2Y9V4_9PSEU</name>
<dbReference type="AlphaFoldDB" id="A0A4V2Y9V4"/>
<accession>A0A4V2Y9V4</accession>
<organism evidence="1 2">
    <name type="scientific">Saccharopolyspora terrae</name>
    <dbReference type="NCBI Taxonomy" id="2530384"/>
    <lineage>
        <taxon>Bacteria</taxon>
        <taxon>Bacillati</taxon>
        <taxon>Actinomycetota</taxon>
        <taxon>Actinomycetes</taxon>
        <taxon>Pseudonocardiales</taxon>
        <taxon>Pseudonocardiaceae</taxon>
        <taxon>Saccharopolyspora</taxon>
    </lineage>
</organism>
<comment type="caution">
    <text evidence="1">The sequence shown here is derived from an EMBL/GenBank/DDBJ whole genome shotgun (WGS) entry which is preliminary data.</text>
</comment>
<gene>
    <name evidence="1" type="ORF">E1181_25675</name>
</gene>
<sequence>MSIHEIHIGIPSLDDVKYEPPERVVNVAIAGEYAFLQVQPCDEKGSLGEIESEIRVPAKSLVRALQTLIEDQEAEG</sequence>
<reference evidence="1 2" key="1">
    <citation type="submission" date="2019-03" db="EMBL/GenBank/DDBJ databases">
        <title>Draft genome sequences of novel Actinobacteria.</title>
        <authorList>
            <person name="Sahin N."/>
            <person name="Ay H."/>
            <person name="Saygin H."/>
        </authorList>
    </citation>
    <scope>NUCLEOTIDE SEQUENCE [LARGE SCALE GENOMIC DNA]</scope>
    <source>
        <strain evidence="1 2">16K309</strain>
    </source>
</reference>
<proteinExistence type="predicted"/>
<evidence type="ECO:0000313" key="2">
    <source>
        <dbReference type="Proteomes" id="UP000295674"/>
    </source>
</evidence>
<keyword evidence="2" id="KW-1185">Reference proteome</keyword>
<dbReference type="Proteomes" id="UP000295674">
    <property type="component" value="Unassembled WGS sequence"/>
</dbReference>
<dbReference type="RefSeq" id="WP_132678597.1">
    <property type="nucleotide sequence ID" value="NZ_SMKS01000064.1"/>
</dbReference>